<proteinExistence type="predicted"/>
<keyword evidence="2" id="KW-1185">Reference proteome</keyword>
<reference evidence="1" key="1">
    <citation type="submission" date="2022-04" db="EMBL/GenBank/DDBJ databases">
        <title>Genome of the entomopathogenic fungus Entomophthora muscae.</title>
        <authorList>
            <person name="Elya C."/>
            <person name="Lovett B.R."/>
            <person name="Lee E."/>
            <person name="Macias A.M."/>
            <person name="Hajek A.E."/>
            <person name="De Bivort B.L."/>
            <person name="Kasson M.T."/>
            <person name="De Fine Licht H.H."/>
            <person name="Stajich J.E."/>
        </authorList>
    </citation>
    <scope>NUCLEOTIDE SEQUENCE</scope>
    <source>
        <strain evidence="1">Berkeley</strain>
    </source>
</reference>
<gene>
    <name evidence="1" type="ORF">DSO57_1030711</name>
</gene>
<dbReference type="EMBL" id="QTSX02001634">
    <property type="protein sequence ID" value="KAJ9079904.1"/>
    <property type="molecule type" value="Genomic_DNA"/>
</dbReference>
<comment type="caution">
    <text evidence="1">The sequence shown here is derived from an EMBL/GenBank/DDBJ whole genome shotgun (WGS) entry which is preliminary data.</text>
</comment>
<organism evidence="1 2">
    <name type="scientific">Entomophthora muscae</name>
    <dbReference type="NCBI Taxonomy" id="34485"/>
    <lineage>
        <taxon>Eukaryota</taxon>
        <taxon>Fungi</taxon>
        <taxon>Fungi incertae sedis</taxon>
        <taxon>Zoopagomycota</taxon>
        <taxon>Entomophthoromycotina</taxon>
        <taxon>Entomophthoromycetes</taxon>
        <taxon>Entomophthorales</taxon>
        <taxon>Entomophthoraceae</taxon>
        <taxon>Entomophthora</taxon>
    </lineage>
</organism>
<evidence type="ECO:0000313" key="1">
    <source>
        <dbReference type="EMBL" id="KAJ9079904.1"/>
    </source>
</evidence>
<accession>A0ACC2TZC0</accession>
<dbReference type="Proteomes" id="UP001165960">
    <property type="component" value="Unassembled WGS sequence"/>
</dbReference>
<evidence type="ECO:0000313" key="2">
    <source>
        <dbReference type="Proteomes" id="UP001165960"/>
    </source>
</evidence>
<sequence>MRSYSIGLLVLVLFQVATLISNTFHHINVAVFMERLWTDTYLKCCGFKDVYDRAIPSYSKAACTTDPSFGFHVPCKEALSNAFLKIVVLMAIIHSAALILQMFILLLAWLMERKSHQEEDSEALPDEPSAPVDEQTALLE</sequence>
<protein>
    <submittedName>
        <fullName evidence="1">Uncharacterized protein</fullName>
    </submittedName>
</protein>
<name>A0ACC2TZC0_9FUNG</name>